<dbReference type="PANTHER" id="PTHR41282:SF1">
    <property type="entry name" value="CONSERVED TRANSMEMBRANE PROTEIN-RELATED"/>
    <property type="match status" value="1"/>
</dbReference>
<keyword evidence="2" id="KW-0472">Membrane</keyword>
<proteinExistence type="predicted"/>
<sequence length="297" mass="31865">MSNPVFSNMTELKTPAGYPTMPGYTPGQGTQSRSNAGTMPQPQVVPPVQYDPLESQYAGPAATNSEMGRVTYDSVLMKSLFLFALAIAAGVGEWLLFSWSGQNIATTVGFGATFAGFILAMINIFKKSISPTLISLYAICEGASLAFFSMLFETMVPGVVFQAVIASLIVFAVSLGLFASGKVRNSTRLAKFTLMGVLSLLLLQVADFFLVRFGVINNPWGLEGGTIFGIPVAGLLALLVVFLGVSSLIGDFDSIKLAVERGLPDVVGWKLAFGLMVTLVWLYTQLLRYLAILNDRN</sequence>
<evidence type="ECO:0000256" key="2">
    <source>
        <dbReference type="SAM" id="Phobius"/>
    </source>
</evidence>
<feature type="transmembrane region" description="Helical" evidence="2">
    <location>
        <begin position="158"/>
        <end position="180"/>
    </location>
</feature>
<dbReference type="EMBL" id="CP017812">
    <property type="protein sequence ID" value="AOZ72955.1"/>
    <property type="molecule type" value="Genomic_DNA"/>
</dbReference>
<dbReference type="Pfam" id="PF12811">
    <property type="entry name" value="BaxI_1"/>
    <property type="match status" value="1"/>
</dbReference>
<feature type="transmembrane region" description="Helical" evidence="2">
    <location>
        <begin position="192"/>
        <end position="215"/>
    </location>
</feature>
<feature type="transmembrane region" description="Helical" evidence="2">
    <location>
        <begin position="227"/>
        <end position="250"/>
    </location>
</feature>
<evidence type="ECO:0000313" key="3">
    <source>
        <dbReference type="EMBL" id="AOZ72955.1"/>
    </source>
</evidence>
<accession>A0A1D9MKZ5</accession>
<feature type="region of interest" description="Disordered" evidence="1">
    <location>
        <begin position="16"/>
        <end position="45"/>
    </location>
</feature>
<feature type="transmembrane region" description="Helical" evidence="2">
    <location>
        <begin position="271"/>
        <end position="291"/>
    </location>
</feature>
<dbReference type="OrthoDB" id="116480at2"/>
<evidence type="ECO:0000256" key="1">
    <source>
        <dbReference type="SAM" id="MobiDB-lite"/>
    </source>
</evidence>
<protein>
    <recommendedName>
        <fullName evidence="5">Bax inhibitor-1/YccA family protein</fullName>
    </recommendedName>
</protein>
<dbReference type="KEGG" id="avu:BK816_06335"/>
<name>A0A1D9MKZ5_9ACTO</name>
<feature type="transmembrane region" description="Helical" evidence="2">
    <location>
        <begin position="103"/>
        <end position="122"/>
    </location>
</feature>
<organism evidence="3 4">
    <name type="scientific">Boudabousia tangfeifanii</name>
    <dbReference type="NCBI Taxonomy" id="1912795"/>
    <lineage>
        <taxon>Bacteria</taxon>
        <taxon>Bacillati</taxon>
        <taxon>Actinomycetota</taxon>
        <taxon>Actinomycetes</taxon>
        <taxon>Actinomycetales</taxon>
        <taxon>Actinomycetaceae</taxon>
        <taxon>Boudabousia</taxon>
    </lineage>
</organism>
<dbReference type="InterPro" id="IPR010539">
    <property type="entry name" value="BaxI_1-like"/>
</dbReference>
<dbReference type="Proteomes" id="UP000176288">
    <property type="component" value="Chromosome"/>
</dbReference>
<dbReference type="RefSeq" id="WP_071164419.1">
    <property type="nucleotide sequence ID" value="NZ_CP017812.1"/>
</dbReference>
<gene>
    <name evidence="3" type="ORF">BK816_06335</name>
</gene>
<dbReference type="AlphaFoldDB" id="A0A1D9MKZ5"/>
<feature type="compositionally biased region" description="Polar residues" evidence="1">
    <location>
        <begin position="27"/>
        <end position="38"/>
    </location>
</feature>
<evidence type="ECO:0000313" key="4">
    <source>
        <dbReference type="Proteomes" id="UP000176288"/>
    </source>
</evidence>
<keyword evidence="2" id="KW-0812">Transmembrane</keyword>
<feature type="transmembrane region" description="Helical" evidence="2">
    <location>
        <begin position="134"/>
        <end position="152"/>
    </location>
</feature>
<dbReference type="STRING" id="1912795.BK816_06335"/>
<feature type="transmembrane region" description="Helical" evidence="2">
    <location>
        <begin position="75"/>
        <end position="97"/>
    </location>
</feature>
<dbReference type="PANTHER" id="PTHR41282">
    <property type="entry name" value="CONSERVED TRANSMEMBRANE PROTEIN-RELATED"/>
    <property type="match status" value="1"/>
</dbReference>
<reference evidence="3 4" key="1">
    <citation type="submission" date="2016-10" db="EMBL/GenBank/DDBJ databases">
        <title>Actinomyces aegypiusis sp. nov., isolated from the Aegypius monachus in Qinghai Tibet Plateau China.</title>
        <authorList>
            <person name="Wang Y."/>
        </authorList>
    </citation>
    <scope>NUCLEOTIDE SEQUENCE [LARGE SCALE GENOMIC DNA]</scope>
    <source>
        <strain evidence="3 4">VUL4_3</strain>
    </source>
</reference>
<keyword evidence="4" id="KW-1185">Reference proteome</keyword>
<keyword evidence="2" id="KW-1133">Transmembrane helix</keyword>
<evidence type="ECO:0008006" key="5">
    <source>
        <dbReference type="Google" id="ProtNLM"/>
    </source>
</evidence>